<evidence type="ECO:0000313" key="6">
    <source>
        <dbReference type="Proteomes" id="UP000284751"/>
    </source>
</evidence>
<dbReference type="AlphaFoldDB" id="A0A412AVX8"/>
<dbReference type="Pfam" id="PF12802">
    <property type="entry name" value="MarR_2"/>
    <property type="match status" value="1"/>
</dbReference>
<dbReference type="InterPro" id="IPR039422">
    <property type="entry name" value="MarR/SlyA-like"/>
</dbReference>
<dbReference type="SUPFAM" id="SSF46785">
    <property type="entry name" value="Winged helix' DNA-binding domain"/>
    <property type="match status" value="1"/>
</dbReference>
<evidence type="ECO:0000256" key="2">
    <source>
        <dbReference type="ARBA" id="ARBA00023125"/>
    </source>
</evidence>
<proteinExistence type="predicted"/>
<keyword evidence="2" id="KW-0238">DNA-binding</keyword>
<evidence type="ECO:0000259" key="4">
    <source>
        <dbReference type="PROSITE" id="PS50995"/>
    </source>
</evidence>
<dbReference type="CDD" id="cd00090">
    <property type="entry name" value="HTH_ARSR"/>
    <property type="match status" value="1"/>
</dbReference>
<evidence type="ECO:0000256" key="1">
    <source>
        <dbReference type="ARBA" id="ARBA00023015"/>
    </source>
</evidence>
<dbReference type="InterPro" id="IPR036388">
    <property type="entry name" value="WH-like_DNA-bd_sf"/>
</dbReference>
<dbReference type="InterPro" id="IPR000835">
    <property type="entry name" value="HTH_MarR-typ"/>
</dbReference>
<gene>
    <name evidence="5" type="ORF">DWY99_09885</name>
</gene>
<evidence type="ECO:0000256" key="3">
    <source>
        <dbReference type="ARBA" id="ARBA00023163"/>
    </source>
</evidence>
<protein>
    <submittedName>
        <fullName evidence="5">MarR family transcriptional regulator</fullName>
    </submittedName>
</protein>
<feature type="domain" description="HTH marR-type" evidence="4">
    <location>
        <begin position="1"/>
        <end position="142"/>
    </location>
</feature>
<accession>A0A412AVX8</accession>
<dbReference type="InterPro" id="IPR023187">
    <property type="entry name" value="Tscrpt_reg_MarR-type_CS"/>
</dbReference>
<dbReference type="GO" id="GO:0006950">
    <property type="term" value="P:response to stress"/>
    <property type="evidence" value="ECO:0007669"/>
    <property type="project" value="TreeGrafter"/>
</dbReference>
<dbReference type="GO" id="GO:0003677">
    <property type="term" value="F:DNA binding"/>
    <property type="evidence" value="ECO:0007669"/>
    <property type="project" value="UniProtKB-KW"/>
</dbReference>
<dbReference type="InterPro" id="IPR036390">
    <property type="entry name" value="WH_DNA-bd_sf"/>
</dbReference>
<evidence type="ECO:0000313" key="5">
    <source>
        <dbReference type="EMBL" id="RGQ38307.1"/>
    </source>
</evidence>
<comment type="caution">
    <text evidence="5">The sequence shown here is derived from an EMBL/GenBank/DDBJ whole genome shotgun (WGS) entry which is preliminary data.</text>
</comment>
<dbReference type="PROSITE" id="PS01117">
    <property type="entry name" value="HTH_MARR_1"/>
    <property type="match status" value="1"/>
</dbReference>
<dbReference type="GO" id="GO:0003700">
    <property type="term" value="F:DNA-binding transcription factor activity"/>
    <property type="evidence" value="ECO:0007669"/>
    <property type="project" value="InterPro"/>
</dbReference>
<dbReference type="InterPro" id="IPR011991">
    <property type="entry name" value="ArsR-like_HTH"/>
</dbReference>
<keyword evidence="3" id="KW-0804">Transcription</keyword>
<dbReference type="Proteomes" id="UP000284751">
    <property type="component" value="Unassembled WGS sequence"/>
</dbReference>
<dbReference type="PRINTS" id="PR00598">
    <property type="entry name" value="HTHMARR"/>
</dbReference>
<dbReference type="Gene3D" id="1.10.10.10">
    <property type="entry name" value="Winged helix-like DNA-binding domain superfamily/Winged helix DNA-binding domain"/>
    <property type="match status" value="1"/>
</dbReference>
<dbReference type="PANTHER" id="PTHR33164">
    <property type="entry name" value="TRANSCRIPTIONAL REGULATOR, MARR FAMILY"/>
    <property type="match status" value="1"/>
</dbReference>
<sequence>MSKSTVRTERLLESLTNMHHVFRCLPPTGVINKGEFYVLQHVFQQMDRKGVNYVTPTELSEVMEVTKPAISKMLNVLEDKGYIERQQDSKDRRAVYVTLTEKGQGVREESMKIVREAVNRIIRQMGDQAADRLIDALQDLLLAVRQCYPHDRSPREEKE</sequence>
<keyword evidence="1" id="KW-0805">Transcription regulation</keyword>
<dbReference type="PROSITE" id="PS50995">
    <property type="entry name" value="HTH_MARR_2"/>
    <property type="match status" value="1"/>
</dbReference>
<reference evidence="5 6" key="1">
    <citation type="submission" date="2018-08" db="EMBL/GenBank/DDBJ databases">
        <title>A genome reference for cultivated species of the human gut microbiota.</title>
        <authorList>
            <person name="Zou Y."/>
            <person name="Xue W."/>
            <person name="Luo G."/>
        </authorList>
    </citation>
    <scope>NUCLEOTIDE SEQUENCE [LARGE SCALE GENOMIC DNA]</scope>
    <source>
        <strain evidence="5 6">AF28-26</strain>
    </source>
</reference>
<dbReference type="EMBL" id="QRTC01000040">
    <property type="protein sequence ID" value="RGQ38307.1"/>
    <property type="molecule type" value="Genomic_DNA"/>
</dbReference>
<dbReference type="SMART" id="SM00347">
    <property type="entry name" value="HTH_MARR"/>
    <property type="match status" value="1"/>
</dbReference>
<dbReference type="PANTHER" id="PTHR33164:SF43">
    <property type="entry name" value="HTH-TYPE TRANSCRIPTIONAL REPRESSOR YETL"/>
    <property type="match status" value="1"/>
</dbReference>
<name>A0A412AVX8_9FIRM</name>
<organism evidence="5 6">
    <name type="scientific">[Clostridium] leptum</name>
    <dbReference type="NCBI Taxonomy" id="1535"/>
    <lineage>
        <taxon>Bacteria</taxon>
        <taxon>Bacillati</taxon>
        <taxon>Bacillota</taxon>
        <taxon>Clostridia</taxon>
        <taxon>Eubacteriales</taxon>
        <taxon>Oscillospiraceae</taxon>
        <taxon>Oscillospiraceae incertae sedis</taxon>
    </lineage>
</organism>